<gene>
    <name evidence="1" type="ORF">BLM47_12585</name>
</gene>
<dbReference type="AlphaFoldDB" id="A0A2A6DY83"/>
<protein>
    <submittedName>
        <fullName evidence="1">Uncharacterized protein</fullName>
    </submittedName>
</protein>
<comment type="caution">
    <text evidence="1">The sequence shown here is derived from an EMBL/GenBank/DDBJ whole genome shotgun (WGS) entry which is preliminary data.</text>
</comment>
<dbReference type="EMBL" id="MOXJ01000039">
    <property type="protein sequence ID" value="PDO09457.1"/>
    <property type="molecule type" value="Genomic_DNA"/>
</dbReference>
<organism evidence="1 2">
    <name type="scientific">Candidatus Reconcilbacillus cellulovorans</name>
    <dbReference type="NCBI Taxonomy" id="1906605"/>
    <lineage>
        <taxon>Bacteria</taxon>
        <taxon>Bacillati</taxon>
        <taxon>Bacillota</taxon>
        <taxon>Bacilli</taxon>
        <taxon>Bacillales</taxon>
        <taxon>Paenibacillaceae</taxon>
        <taxon>Candidatus Reconcilbacillus</taxon>
    </lineage>
</organism>
<accession>A0A2A6DY83</accession>
<reference evidence="1 2" key="1">
    <citation type="submission" date="2016-12" db="EMBL/GenBank/DDBJ databases">
        <title>Candidatus Reconcilibacillus cellulovorans genome.</title>
        <authorList>
            <person name="Kolinko S."/>
            <person name="Wu Y.-W."/>
            <person name="Tachea F."/>
            <person name="Denzel E."/>
            <person name="Hiras J."/>
            <person name="Baecker N."/>
            <person name="Chan L.J."/>
            <person name="Eichorst S.A."/>
            <person name="Frey D."/>
            <person name="Adams P.D."/>
            <person name="Pray T."/>
            <person name="Tanjore D."/>
            <person name="Petzold C.J."/>
            <person name="Gladden J.M."/>
            <person name="Simmons B.A."/>
            <person name="Singer S.W."/>
        </authorList>
    </citation>
    <scope>NUCLEOTIDE SEQUENCE [LARGE SCALE GENOMIC DNA]</scope>
    <source>
        <strain evidence="1">JTherm</strain>
    </source>
</reference>
<evidence type="ECO:0000313" key="1">
    <source>
        <dbReference type="EMBL" id="PDO09457.1"/>
    </source>
</evidence>
<evidence type="ECO:0000313" key="2">
    <source>
        <dbReference type="Proteomes" id="UP000243688"/>
    </source>
</evidence>
<sequence length="63" mass="7333">MLGMRMMDAVLAVIGAFVLVVSGINRVLDQIIHTLERLQKIRIRINRLKEPLKRKKDSPPRQR</sequence>
<dbReference type="Proteomes" id="UP000243688">
    <property type="component" value="Unassembled WGS sequence"/>
</dbReference>
<proteinExistence type="predicted"/>
<name>A0A2A6DY83_9BACL</name>